<evidence type="ECO:0000313" key="3">
    <source>
        <dbReference type="EMBL" id="OLN31727.1"/>
    </source>
</evidence>
<feature type="compositionally biased region" description="Polar residues" evidence="1">
    <location>
        <begin position="57"/>
        <end position="69"/>
    </location>
</feature>
<evidence type="ECO:0000313" key="4">
    <source>
        <dbReference type="Proteomes" id="UP000186102"/>
    </source>
</evidence>
<protein>
    <recommendedName>
        <fullName evidence="5">Zinc ribbon domain-containing protein</fullName>
    </recommendedName>
</protein>
<feature type="transmembrane region" description="Helical" evidence="2">
    <location>
        <begin position="84"/>
        <end position="106"/>
    </location>
</feature>
<keyword evidence="2" id="KW-0812">Transmembrane</keyword>
<sequence length="258" mass="28633">MICKNCGKEIVGKGVFCKDCGERQDASNMTQSTDEDSLGAAQTPPAIQEQCKHPEIQNPTQPLSAQTTQKGGKPDKSGKPSKKIILLVAIILVAITSIGIAISILVSSHNSKKPMSYLNDWNIVIDAQRPDYSGFVKLYYEQVTFVIEEQVLNDDGIGTAKVTVTTPNMRIILEKVLSSLSVRGSLSDEELAEQAKNRIELLLKQDSEKITTTIEVPLKRIDGKWKIVPNKEWTNVITSNMAEILREYYAKIIKEDLK</sequence>
<accession>A0A1Q8QWJ9</accession>
<name>A0A1Q8QWJ9_9FIRM</name>
<dbReference type="RefSeq" id="WP_075365026.1">
    <property type="nucleotide sequence ID" value="NZ_MLBF01000015.1"/>
</dbReference>
<keyword evidence="2" id="KW-0472">Membrane</keyword>
<proteinExistence type="predicted"/>
<evidence type="ECO:0008006" key="5">
    <source>
        <dbReference type="Google" id="ProtNLM"/>
    </source>
</evidence>
<gene>
    <name evidence="3" type="ORF">DSOL_2415</name>
</gene>
<organism evidence="3 4">
    <name type="scientific">Desulfosporosinus metallidurans</name>
    <dbReference type="NCBI Taxonomy" id="1888891"/>
    <lineage>
        <taxon>Bacteria</taxon>
        <taxon>Bacillati</taxon>
        <taxon>Bacillota</taxon>
        <taxon>Clostridia</taxon>
        <taxon>Eubacteriales</taxon>
        <taxon>Desulfitobacteriaceae</taxon>
        <taxon>Desulfosporosinus</taxon>
    </lineage>
</organism>
<comment type="caution">
    <text evidence="3">The sequence shown here is derived from an EMBL/GenBank/DDBJ whole genome shotgun (WGS) entry which is preliminary data.</text>
</comment>
<feature type="region of interest" description="Disordered" evidence="1">
    <location>
        <begin position="57"/>
        <end position="79"/>
    </location>
</feature>
<keyword evidence="2" id="KW-1133">Transmembrane helix</keyword>
<dbReference type="EMBL" id="MLBF01000015">
    <property type="protein sequence ID" value="OLN31727.1"/>
    <property type="molecule type" value="Genomic_DNA"/>
</dbReference>
<dbReference type="Proteomes" id="UP000186102">
    <property type="component" value="Unassembled WGS sequence"/>
</dbReference>
<feature type="region of interest" description="Disordered" evidence="1">
    <location>
        <begin position="26"/>
        <end position="45"/>
    </location>
</feature>
<dbReference type="OrthoDB" id="2612216at2"/>
<dbReference type="AlphaFoldDB" id="A0A1Q8QWJ9"/>
<evidence type="ECO:0000256" key="2">
    <source>
        <dbReference type="SAM" id="Phobius"/>
    </source>
</evidence>
<keyword evidence="4" id="KW-1185">Reference proteome</keyword>
<evidence type="ECO:0000256" key="1">
    <source>
        <dbReference type="SAM" id="MobiDB-lite"/>
    </source>
</evidence>
<reference evidence="3 4" key="1">
    <citation type="submission" date="2016-09" db="EMBL/GenBank/DDBJ databases">
        <title>Complete genome of Desulfosporosinus sp. OL.</title>
        <authorList>
            <person name="Mardanov A."/>
            <person name="Beletsky A."/>
            <person name="Panova A."/>
            <person name="Karnachuk O."/>
            <person name="Ravin N."/>
        </authorList>
    </citation>
    <scope>NUCLEOTIDE SEQUENCE [LARGE SCALE GENOMIC DNA]</scope>
    <source>
        <strain evidence="3 4">OL</strain>
    </source>
</reference>